<dbReference type="PANTHER" id="PTHR47964:SF1">
    <property type="entry name" value="ATP-DEPENDENT DNA HELICASE HOMOLOG RECG, CHLOROPLASTIC"/>
    <property type="match status" value="1"/>
</dbReference>
<dbReference type="SMART" id="SM00487">
    <property type="entry name" value="DEXDc"/>
    <property type="match status" value="1"/>
</dbReference>
<dbReference type="GO" id="GO:0005524">
    <property type="term" value="F:ATP binding"/>
    <property type="evidence" value="ECO:0007669"/>
    <property type="project" value="UniProtKB-KW"/>
</dbReference>
<feature type="compositionally biased region" description="Low complexity" evidence="16">
    <location>
        <begin position="1"/>
        <end position="17"/>
    </location>
</feature>
<comment type="similarity">
    <text evidence="1 15">Belongs to the helicase family. RecG subfamily.</text>
</comment>
<feature type="domain" description="Helicase C-terminal" evidence="18">
    <location>
        <begin position="578"/>
        <end position="738"/>
    </location>
</feature>
<evidence type="ECO:0000256" key="14">
    <source>
        <dbReference type="ARBA" id="ARBA00048988"/>
    </source>
</evidence>
<evidence type="ECO:0000256" key="6">
    <source>
        <dbReference type="ARBA" id="ARBA00022806"/>
    </source>
</evidence>
<evidence type="ECO:0000313" key="21">
    <source>
        <dbReference type="Proteomes" id="UP000594892"/>
    </source>
</evidence>
<comment type="catalytic activity">
    <reaction evidence="14 15">
        <text>ATP + H2O = ADP + phosphate + H(+)</text>
        <dbReference type="Rhea" id="RHEA:13065"/>
        <dbReference type="ChEBI" id="CHEBI:15377"/>
        <dbReference type="ChEBI" id="CHEBI:15378"/>
        <dbReference type="ChEBI" id="CHEBI:30616"/>
        <dbReference type="ChEBI" id="CHEBI:43474"/>
        <dbReference type="ChEBI" id="CHEBI:456216"/>
        <dbReference type="EC" id="5.6.2.4"/>
    </reaction>
</comment>
<evidence type="ECO:0000256" key="1">
    <source>
        <dbReference type="ARBA" id="ARBA00007504"/>
    </source>
</evidence>
<dbReference type="Pfam" id="PF00271">
    <property type="entry name" value="Helicase_C"/>
    <property type="match status" value="1"/>
</dbReference>
<dbReference type="Pfam" id="PF00270">
    <property type="entry name" value="DEAD"/>
    <property type="match status" value="1"/>
</dbReference>
<dbReference type="InterPro" id="IPR014001">
    <property type="entry name" value="Helicase_ATP-bd"/>
</dbReference>
<dbReference type="Proteomes" id="UP000594892">
    <property type="component" value="Chromosome 2"/>
</dbReference>
<dbReference type="GO" id="GO:0006310">
    <property type="term" value="P:DNA recombination"/>
    <property type="evidence" value="ECO:0007669"/>
    <property type="project" value="UniProtKB-UniRule"/>
</dbReference>
<dbReference type="EC" id="5.6.2.4" evidence="13 15"/>
<dbReference type="InterPro" id="IPR045562">
    <property type="entry name" value="RecG_dom3_C"/>
</dbReference>
<dbReference type="Pfam" id="PF17191">
    <property type="entry name" value="RecG_wedge"/>
    <property type="match status" value="1"/>
</dbReference>
<evidence type="ECO:0000256" key="15">
    <source>
        <dbReference type="RuleBase" id="RU363016"/>
    </source>
</evidence>
<name>A0AAP9XZV5_BURGL</name>
<dbReference type="RefSeq" id="WP_012734693.1">
    <property type="nucleotide sequence ID" value="NZ_CP021074.1"/>
</dbReference>
<gene>
    <name evidence="19" type="primary">recG</name>
    <name evidence="19" type="ORF">I6H06_20035</name>
    <name evidence="20" type="ORF">NFI99_17285</name>
</gene>
<evidence type="ECO:0000256" key="7">
    <source>
        <dbReference type="ARBA" id="ARBA00022840"/>
    </source>
</evidence>
<dbReference type="AlphaFoldDB" id="A0AAP9XZV5"/>
<evidence type="ECO:0000256" key="4">
    <source>
        <dbReference type="ARBA" id="ARBA00022763"/>
    </source>
</evidence>
<keyword evidence="10 15" id="KW-0234">DNA repair</keyword>
<dbReference type="NCBIfam" id="NF008168">
    <property type="entry name" value="PRK10917.2-2"/>
    <property type="match status" value="1"/>
</dbReference>
<accession>A0AAP9XZV5</accession>
<dbReference type="NCBIfam" id="NF008165">
    <property type="entry name" value="PRK10917.1-3"/>
    <property type="match status" value="1"/>
</dbReference>
<feature type="compositionally biased region" description="Low complexity" evidence="16">
    <location>
        <begin position="54"/>
        <end position="71"/>
    </location>
</feature>
<evidence type="ECO:0000313" key="22">
    <source>
        <dbReference type="Proteomes" id="UP001056386"/>
    </source>
</evidence>
<organism evidence="19 21">
    <name type="scientific">Burkholderia glumae</name>
    <name type="common">Pseudomonas glumae</name>
    <dbReference type="NCBI Taxonomy" id="337"/>
    <lineage>
        <taxon>Bacteria</taxon>
        <taxon>Pseudomonadati</taxon>
        <taxon>Pseudomonadota</taxon>
        <taxon>Betaproteobacteria</taxon>
        <taxon>Burkholderiales</taxon>
        <taxon>Burkholderiaceae</taxon>
        <taxon>Burkholderia</taxon>
    </lineage>
</organism>
<dbReference type="PANTHER" id="PTHR47964">
    <property type="entry name" value="ATP-DEPENDENT DNA HELICASE HOMOLOG RECG, CHLOROPLASTIC"/>
    <property type="match status" value="1"/>
</dbReference>
<keyword evidence="9 15" id="KW-0233">DNA recombination</keyword>
<evidence type="ECO:0000313" key="19">
    <source>
        <dbReference type="EMBL" id="QPQ91430.1"/>
    </source>
</evidence>
<protein>
    <recommendedName>
        <fullName evidence="2 15">ATP-dependent DNA helicase RecG</fullName>
        <ecNumber evidence="13 15">5.6.2.4</ecNumber>
    </recommendedName>
</protein>
<evidence type="ECO:0000256" key="10">
    <source>
        <dbReference type="ARBA" id="ARBA00023204"/>
    </source>
</evidence>
<keyword evidence="22" id="KW-1185">Reference proteome</keyword>
<feature type="compositionally biased region" description="Low complexity" evidence="16">
    <location>
        <begin position="97"/>
        <end position="119"/>
    </location>
</feature>
<evidence type="ECO:0000259" key="17">
    <source>
        <dbReference type="PROSITE" id="PS51192"/>
    </source>
</evidence>
<evidence type="ECO:0000256" key="5">
    <source>
        <dbReference type="ARBA" id="ARBA00022801"/>
    </source>
</evidence>
<dbReference type="InterPro" id="IPR001650">
    <property type="entry name" value="Helicase_C-like"/>
</dbReference>
<sequence length="803" mass="85925">MPVPARRSVSAAAAPDAEVGDAAREHGHGAVPHAPASPPTRSRTPRRGRDGRLAEPAVEAADAARGDPAGRAGEGGSGTARVAGRDEAGDADHADAADAADAPPARGAKAAKPAKAAPAKLVKTADKLAKLGLTRSIDLVLHLPMRYEDETTLTPIRELLPGEVAQTEGVVYDNEITYRPRRQLLVKLRDDDGAELVLRFLNFYGSQVKQMAVGQRLRVRGDIRGGFFGLEIVHPAVRVVDENTPLAQALTPVYPSTAGVSQAYLRKAIDNALARTPLPELLPPEVAAAYLQPLGVPTLADAVRQLHHPAVDDDETALIDGTHPAWIRIKFDELLAQQLSLKRAHEERRTRAAPAMPRRAPADAGSLAARLLAALPFALTGAQARVVDEISHDLTQPHPMQRLLQGDVGSGKTVVAALAAAQAIDAGYQAALMAPTEILAEQHARKLRGWLEPLGVTVAWLAGSLKAKDKRAAIEAAALGTAQLVIGTHAIIQDSVEFARLGLVIVDEQHRFGVAQRLALRAKAGGPAGFQPHQLMMSATPIPRTLAMTYYADLEVSTIDELPPGRSPIVTKLVGDARREEVIARVRDAALGGRQVYWVCPLIEESETLQLQTAVETYETLVAALPGIQVGLVHGRLAPAEKAAVMEAFSRNEVQLLVATTVIEVGVDVPNASLMVIEHAERFGLAQLHQLRGRVGRGTAASACVLMYSGPLSIAGRERLKTMRETNDGFEIARRDLEIRGPGEFLGARQSGAAMLRFADLERDGWLIEPAREAAGVLIARYPDVVTQHLARWLGAREQFLKA</sequence>
<feature type="region of interest" description="Disordered" evidence="16">
    <location>
        <begin position="1"/>
        <end position="119"/>
    </location>
</feature>
<evidence type="ECO:0000256" key="8">
    <source>
        <dbReference type="ARBA" id="ARBA00023125"/>
    </source>
</evidence>
<reference evidence="19 21" key="1">
    <citation type="submission" date="2020-12" db="EMBL/GenBank/DDBJ databases">
        <title>FDA dAtabase for Regulatory Grade micrObial Sequences (FDA-ARGOS): Supporting development and validation of Infectious Disease Dx tests.</title>
        <authorList>
            <person name="Minogue T."/>
            <person name="Wolcott M."/>
            <person name="Wasieloski L."/>
            <person name="Aguilar W."/>
            <person name="Moore D."/>
            <person name="Jaissle J."/>
            <person name="Tallon L."/>
            <person name="Sadzewicz L."/>
            <person name="Zhao X."/>
            <person name="Boylan J."/>
            <person name="Ott S."/>
            <person name="Bowen H."/>
            <person name="Vavikolanu K."/>
            <person name="Mehta A."/>
            <person name="Aluvathingal J."/>
            <person name="Nadendla S."/>
            <person name="Yan Y."/>
            <person name="Sichtig H."/>
        </authorList>
    </citation>
    <scope>NUCLEOTIDE SEQUENCE [LARGE SCALE GENOMIC DNA]</scope>
    <source>
        <strain evidence="19 21">FDAARGOS_949</strain>
    </source>
</reference>
<dbReference type="InterPro" id="IPR004609">
    <property type="entry name" value="ATP-dep_DNA_helicase_RecG"/>
</dbReference>
<evidence type="ECO:0000256" key="9">
    <source>
        <dbReference type="ARBA" id="ARBA00023172"/>
    </source>
</evidence>
<evidence type="ECO:0000313" key="20">
    <source>
        <dbReference type="EMBL" id="USS46660.1"/>
    </source>
</evidence>
<dbReference type="GO" id="GO:0016787">
    <property type="term" value="F:hydrolase activity"/>
    <property type="evidence" value="ECO:0007669"/>
    <property type="project" value="UniProtKB-KW"/>
</dbReference>
<dbReference type="Gene3D" id="3.40.50.300">
    <property type="entry name" value="P-loop containing nucleotide triphosphate hydrolases"/>
    <property type="match status" value="2"/>
</dbReference>
<dbReference type="InterPro" id="IPR033454">
    <property type="entry name" value="RecG_wedge"/>
</dbReference>
<keyword evidence="8" id="KW-0238">DNA-binding</keyword>
<dbReference type="EMBL" id="CP065601">
    <property type="protein sequence ID" value="QPQ91430.1"/>
    <property type="molecule type" value="Genomic_DNA"/>
</dbReference>
<evidence type="ECO:0000256" key="16">
    <source>
        <dbReference type="SAM" id="MobiDB-lite"/>
    </source>
</evidence>
<keyword evidence="6 15" id="KW-0347">Helicase</keyword>
<keyword evidence="4 15" id="KW-0227">DNA damage</keyword>
<dbReference type="InterPro" id="IPR027417">
    <property type="entry name" value="P-loop_NTPase"/>
</dbReference>
<evidence type="ECO:0000256" key="2">
    <source>
        <dbReference type="ARBA" id="ARBA00017846"/>
    </source>
</evidence>
<keyword evidence="3 15" id="KW-0547">Nucleotide-binding</keyword>
<dbReference type="NCBIfam" id="NF008163">
    <property type="entry name" value="PRK10917.1-1"/>
    <property type="match status" value="1"/>
</dbReference>
<keyword evidence="7 15" id="KW-0067">ATP-binding</keyword>
<comment type="function">
    <text evidence="15">Plays a critical role in recombination and DNA repair. Helps process Holliday junction intermediates to mature products by catalyzing branch migration. Has replication fork regression activity, unwinds stalled or blocked replication forks to make a HJ that can be resolved. Has a DNA unwinding activity characteristic of a DNA helicase with 3'-5' polarity.</text>
</comment>
<evidence type="ECO:0000256" key="3">
    <source>
        <dbReference type="ARBA" id="ARBA00022741"/>
    </source>
</evidence>
<evidence type="ECO:0000256" key="13">
    <source>
        <dbReference type="ARBA" id="ARBA00034808"/>
    </source>
</evidence>
<dbReference type="EMBL" id="CP099587">
    <property type="protein sequence ID" value="USS46660.1"/>
    <property type="molecule type" value="Genomic_DNA"/>
</dbReference>
<dbReference type="NCBIfam" id="TIGR00643">
    <property type="entry name" value="recG"/>
    <property type="match status" value="1"/>
</dbReference>
<dbReference type="GO" id="GO:0043138">
    <property type="term" value="F:3'-5' DNA helicase activity"/>
    <property type="evidence" value="ECO:0007669"/>
    <property type="project" value="UniProtKB-EC"/>
</dbReference>
<evidence type="ECO:0000259" key="18">
    <source>
        <dbReference type="PROSITE" id="PS51194"/>
    </source>
</evidence>
<dbReference type="NCBIfam" id="NF008166">
    <property type="entry name" value="PRK10917.1-4"/>
    <property type="match status" value="1"/>
</dbReference>
<dbReference type="InterPro" id="IPR012340">
    <property type="entry name" value="NA-bd_OB-fold"/>
</dbReference>
<dbReference type="GeneID" id="45697028"/>
<dbReference type="FunFam" id="3.40.50.300:FF:000391">
    <property type="entry name" value="ATP-dependent DNA helicase RecG"/>
    <property type="match status" value="1"/>
</dbReference>
<comment type="catalytic activity">
    <reaction evidence="12 15">
        <text>Couples ATP hydrolysis with the unwinding of duplex DNA by translocating in the 3'-5' direction.</text>
        <dbReference type="EC" id="5.6.2.4"/>
    </reaction>
</comment>
<dbReference type="PROSITE" id="PS51192">
    <property type="entry name" value="HELICASE_ATP_BIND_1"/>
    <property type="match status" value="1"/>
</dbReference>
<evidence type="ECO:0000256" key="11">
    <source>
        <dbReference type="ARBA" id="ARBA00023235"/>
    </source>
</evidence>
<dbReference type="GO" id="GO:0003677">
    <property type="term" value="F:DNA binding"/>
    <property type="evidence" value="ECO:0007669"/>
    <property type="project" value="UniProtKB-KW"/>
</dbReference>
<dbReference type="CDD" id="cd17992">
    <property type="entry name" value="DEXHc_RecG"/>
    <property type="match status" value="1"/>
</dbReference>
<dbReference type="SUPFAM" id="SSF52540">
    <property type="entry name" value="P-loop containing nucleoside triphosphate hydrolases"/>
    <property type="match status" value="2"/>
</dbReference>
<dbReference type="PROSITE" id="PS51194">
    <property type="entry name" value="HELICASE_CTER"/>
    <property type="match status" value="1"/>
</dbReference>
<dbReference type="InterPro" id="IPR047112">
    <property type="entry name" value="RecG/Mfd"/>
</dbReference>
<reference evidence="20" key="2">
    <citation type="submission" date="2022-06" db="EMBL/GenBank/DDBJ databases">
        <title>Draft genome sequence of Burkholderia glumae strain GR20004 isolated from rice panicle showing bacterial panicle blight.</title>
        <authorList>
            <person name="Choi S.Y."/>
            <person name="Lee Y.H."/>
        </authorList>
    </citation>
    <scope>NUCLEOTIDE SEQUENCE</scope>
    <source>
        <strain evidence="20">GR20004</strain>
    </source>
</reference>
<keyword evidence="5 15" id="KW-0378">Hydrolase</keyword>
<evidence type="ECO:0000256" key="12">
    <source>
        <dbReference type="ARBA" id="ARBA00034617"/>
    </source>
</evidence>
<dbReference type="CDD" id="cd04488">
    <property type="entry name" value="RecG_wedge_OBF"/>
    <property type="match status" value="1"/>
</dbReference>
<keyword evidence="11" id="KW-0413">Isomerase</keyword>
<dbReference type="GO" id="GO:0006281">
    <property type="term" value="P:DNA repair"/>
    <property type="evidence" value="ECO:0007669"/>
    <property type="project" value="UniProtKB-UniRule"/>
</dbReference>
<dbReference type="SMART" id="SM00490">
    <property type="entry name" value="HELICc"/>
    <property type="match status" value="1"/>
</dbReference>
<dbReference type="Proteomes" id="UP001056386">
    <property type="component" value="Chromosome 1"/>
</dbReference>
<proteinExistence type="inferred from homology"/>
<dbReference type="SUPFAM" id="SSF50249">
    <property type="entry name" value="Nucleic acid-binding proteins"/>
    <property type="match status" value="1"/>
</dbReference>
<feature type="domain" description="Helicase ATP-binding" evidence="17">
    <location>
        <begin position="393"/>
        <end position="559"/>
    </location>
</feature>
<feature type="compositionally biased region" description="Basic and acidic residues" evidence="16">
    <location>
        <begin position="83"/>
        <end position="96"/>
    </location>
</feature>
<dbReference type="Pfam" id="PF19833">
    <property type="entry name" value="RecG_dom3_C"/>
    <property type="match status" value="1"/>
</dbReference>
<dbReference type="InterPro" id="IPR011545">
    <property type="entry name" value="DEAD/DEAH_box_helicase_dom"/>
</dbReference>